<dbReference type="Gene3D" id="3.40.190.290">
    <property type="match status" value="1"/>
</dbReference>
<proteinExistence type="inferred from homology"/>
<keyword evidence="2" id="KW-0805">Transcription regulation</keyword>
<dbReference type="AlphaFoldDB" id="A0A838ABP2"/>
<dbReference type="InterPro" id="IPR036390">
    <property type="entry name" value="WH_DNA-bd_sf"/>
</dbReference>
<gene>
    <name evidence="6" type="ORF">H0B56_13735</name>
</gene>
<evidence type="ECO:0000313" key="6">
    <source>
        <dbReference type="EMBL" id="MBA0126608.1"/>
    </source>
</evidence>
<keyword evidence="7" id="KW-1185">Reference proteome</keyword>
<dbReference type="RefSeq" id="WP_180893416.1">
    <property type="nucleotide sequence ID" value="NZ_JACCKD010000004.1"/>
</dbReference>
<dbReference type="InterPro" id="IPR005119">
    <property type="entry name" value="LysR_subst-bd"/>
</dbReference>
<comment type="similarity">
    <text evidence="1">Belongs to the LysR transcriptional regulatory family.</text>
</comment>
<dbReference type="FunFam" id="1.10.10.10:FF:000001">
    <property type="entry name" value="LysR family transcriptional regulator"/>
    <property type="match status" value="1"/>
</dbReference>
<dbReference type="SUPFAM" id="SSF46785">
    <property type="entry name" value="Winged helix' DNA-binding domain"/>
    <property type="match status" value="1"/>
</dbReference>
<organism evidence="6 7">
    <name type="scientific">Haloechinothrix aidingensis</name>
    <dbReference type="NCBI Taxonomy" id="2752311"/>
    <lineage>
        <taxon>Bacteria</taxon>
        <taxon>Bacillati</taxon>
        <taxon>Actinomycetota</taxon>
        <taxon>Actinomycetes</taxon>
        <taxon>Pseudonocardiales</taxon>
        <taxon>Pseudonocardiaceae</taxon>
        <taxon>Haloechinothrix</taxon>
    </lineage>
</organism>
<evidence type="ECO:0000313" key="7">
    <source>
        <dbReference type="Proteomes" id="UP000582974"/>
    </source>
</evidence>
<dbReference type="Proteomes" id="UP000582974">
    <property type="component" value="Unassembled WGS sequence"/>
</dbReference>
<name>A0A838ABP2_9PSEU</name>
<dbReference type="GO" id="GO:0003700">
    <property type="term" value="F:DNA-binding transcription factor activity"/>
    <property type="evidence" value="ECO:0007669"/>
    <property type="project" value="InterPro"/>
</dbReference>
<protein>
    <submittedName>
        <fullName evidence="6">LysR family transcriptional regulator</fullName>
    </submittedName>
</protein>
<reference evidence="6 7" key="1">
    <citation type="submission" date="2020-07" db="EMBL/GenBank/DDBJ databases">
        <title>Genome of Haloechinothrix sp.</title>
        <authorList>
            <person name="Tang S.-K."/>
            <person name="Yang L."/>
            <person name="Zhu W.-Y."/>
        </authorList>
    </citation>
    <scope>NUCLEOTIDE SEQUENCE [LARGE SCALE GENOMIC DNA]</scope>
    <source>
        <strain evidence="6 7">YIM 98757</strain>
    </source>
</reference>
<dbReference type="Gene3D" id="1.10.10.10">
    <property type="entry name" value="Winged helix-like DNA-binding domain superfamily/Winged helix DNA-binding domain"/>
    <property type="match status" value="1"/>
</dbReference>
<dbReference type="SUPFAM" id="SSF53850">
    <property type="entry name" value="Periplasmic binding protein-like II"/>
    <property type="match status" value="1"/>
</dbReference>
<dbReference type="InterPro" id="IPR036388">
    <property type="entry name" value="WH-like_DNA-bd_sf"/>
</dbReference>
<dbReference type="GO" id="GO:0005829">
    <property type="term" value="C:cytosol"/>
    <property type="evidence" value="ECO:0007669"/>
    <property type="project" value="TreeGrafter"/>
</dbReference>
<evidence type="ECO:0000256" key="1">
    <source>
        <dbReference type="ARBA" id="ARBA00009437"/>
    </source>
</evidence>
<dbReference type="PROSITE" id="PS50931">
    <property type="entry name" value="HTH_LYSR"/>
    <property type="match status" value="1"/>
</dbReference>
<comment type="caution">
    <text evidence="6">The sequence shown here is derived from an EMBL/GenBank/DDBJ whole genome shotgun (WGS) entry which is preliminary data.</text>
</comment>
<accession>A0A838ABP2</accession>
<evidence type="ECO:0000256" key="4">
    <source>
        <dbReference type="ARBA" id="ARBA00023163"/>
    </source>
</evidence>
<dbReference type="PRINTS" id="PR00039">
    <property type="entry name" value="HTHLYSR"/>
</dbReference>
<evidence type="ECO:0000256" key="3">
    <source>
        <dbReference type="ARBA" id="ARBA00023125"/>
    </source>
</evidence>
<dbReference type="InterPro" id="IPR000847">
    <property type="entry name" value="LysR_HTH_N"/>
</dbReference>
<dbReference type="PANTHER" id="PTHR30419">
    <property type="entry name" value="HTH-TYPE TRANSCRIPTIONAL REGULATOR YBHD"/>
    <property type="match status" value="1"/>
</dbReference>
<dbReference type="GO" id="GO:0003677">
    <property type="term" value="F:DNA binding"/>
    <property type="evidence" value="ECO:0007669"/>
    <property type="project" value="UniProtKB-KW"/>
</dbReference>
<keyword evidence="3" id="KW-0238">DNA-binding</keyword>
<dbReference type="Pfam" id="PF00126">
    <property type="entry name" value="HTH_1"/>
    <property type="match status" value="1"/>
</dbReference>
<sequence>MERRQIEYFLAVVENGGFTAAASALHVAQPSLSHAIKVLERDLGAELFHRLPRGVRLTAAGEALIDSARRTLRDMETARATVREVTGLMAGRLDLVSLPTLALDPLAVVIGRFRRAYPEVRIRLAQSELGDEVRESVRTGAAELGLADTTTRSFEELEAVPIGNQELIATLPPGTPAPPAGVLTVDELLDRELITGFPGTLVRDLVTREARRRGREPNVVVELGHRESALHMIAAGAGSGVLPRPLAKLAELEGAVLVSVDPAVEREIHLVRRPGTLSPAAQAFQRMLLAEETSHNET</sequence>
<keyword evidence="4" id="KW-0804">Transcription</keyword>
<dbReference type="InterPro" id="IPR050950">
    <property type="entry name" value="HTH-type_LysR_regulators"/>
</dbReference>
<dbReference type="EMBL" id="JACCKD010000004">
    <property type="protein sequence ID" value="MBA0126608.1"/>
    <property type="molecule type" value="Genomic_DNA"/>
</dbReference>
<dbReference type="Pfam" id="PF03466">
    <property type="entry name" value="LysR_substrate"/>
    <property type="match status" value="1"/>
</dbReference>
<evidence type="ECO:0000259" key="5">
    <source>
        <dbReference type="PROSITE" id="PS50931"/>
    </source>
</evidence>
<feature type="domain" description="HTH lysR-type" evidence="5">
    <location>
        <begin position="1"/>
        <end position="58"/>
    </location>
</feature>
<evidence type="ECO:0000256" key="2">
    <source>
        <dbReference type="ARBA" id="ARBA00023015"/>
    </source>
</evidence>